<dbReference type="Gene3D" id="3.60.20.30">
    <property type="entry name" value="(Glycosyl)asparaginase"/>
    <property type="match status" value="1"/>
</dbReference>
<gene>
    <name evidence="2" type="primary">ORF155747</name>
</gene>
<dbReference type="AlphaFoldDB" id="A0A0B7B0A7"/>
<proteinExistence type="inferred from homology"/>
<dbReference type="InterPro" id="IPR000246">
    <property type="entry name" value="Peptidase_T2"/>
</dbReference>
<dbReference type="GO" id="GO:0005737">
    <property type="term" value="C:cytoplasm"/>
    <property type="evidence" value="ECO:0007669"/>
    <property type="project" value="TreeGrafter"/>
</dbReference>
<sequence>MSCKHPGRVGDSALPGCGLYADSEAGAACCSGEGDEILKYCPSYKVVDLLKQVSVLVGNN</sequence>
<dbReference type="EMBL" id="HACG01039929">
    <property type="protein sequence ID" value="CEK86794.1"/>
    <property type="molecule type" value="Transcribed_RNA"/>
</dbReference>
<evidence type="ECO:0000313" key="2">
    <source>
        <dbReference type="EMBL" id="CEK86794.1"/>
    </source>
</evidence>
<evidence type="ECO:0000256" key="1">
    <source>
        <dbReference type="ARBA" id="ARBA00010872"/>
    </source>
</evidence>
<accession>A0A0B7B0A7</accession>
<dbReference type="SUPFAM" id="SSF56235">
    <property type="entry name" value="N-terminal nucleophile aminohydrolases (Ntn hydrolases)"/>
    <property type="match status" value="1"/>
</dbReference>
<name>A0A0B7B0A7_9EUPU</name>
<dbReference type="PANTHER" id="PTHR10188:SF16">
    <property type="entry name" value="N(4)-(BETA-N-ACETYLGLUCOSAMINYL)-L-ASPARAGINASE-LIKE"/>
    <property type="match status" value="1"/>
</dbReference>
<reference evidence="2" key="1">
    <citation type="submission" date="2014-12" db="EMBL/GenBank/DDBJ databases">
        <title>Insight into the proteome of Arion vulgaris.</title>
        <authorList>
            <person name="Aradska J."/>
            <person name="Bulat T."/>
            <person name="Smidak R."/>
            <person name="Sarate P."/>
            <person name="Gangsoo J."/>
            <person name="Sialana F."/>
            <person name="Bilban M."/>
            <person name="Lubec G."/>
        </authorList>
    </citation>
    <scope>NUCLEOTIDE SEQUENCE</scope>
    <source>
        <tissue evidence="2">Skin</tissue>
    </source>
</reference>
<dbReference type="Pfam" id="PF01112">
    <property type="entry name" value="Asparaginase_2"/>
    <property type="match status" value="1"/>
</dbReference>
<protein>
    <submittedName>
        <fullName evidence="2">Uncharacterized protein</fullName>
    </submittedName>
</protein>
<organism evidence="2">
    <name type="scientific">Arion vulgaris</name>
    <dbReference type="NCBI Taxonomy" id="1028688"/>
    <lineage>
        <taxon>Eukaryota</taxon>
        <taxon>Metazoa</taxon>
        <taxon>Spiralia</taxon>
        <taxon>Lophotrochozoa</taxon>
        <taxon>Mollusca</taxon>
        <taxon>Gastropoda</taxon>
        <taxon>Heterobranchia</taxon>
        <taxon>Euthyneura</taxon>
        <taxon>Panpulmonata</taxon>
        <taxon>Eupulmonata</taxon>
        <taxon>Stylommatophora</taxon>
        <taxon>Helicina</taxon>
        <taxon>Arionoidea</taxon>
        <taxon>Arionidae</taxon>
        <taxon>Arion</taxon>
    </lineage>
</organism>
<comment type="similarity">
    <text evidence="1">Belongs to the Ntn-hydrolase family.</text>
</comment>
<dbReference type="InterPro" id="IPR029055">
    <property type="entry name" value="Ntn_hydrolases_N"/>
</dbReference>
<dbReference type="PANTHER" id="PTHR10188">
    <property type="entry name" value="L-ASPARAGINASE"/>
    <property type="match status" value="1"/>
</dbReference>
<dbReference type="GO" id="GO:0003948">
    <property type="term" value="F:N4-(beta-N-acetylglucosaminyl)-L-asparaginase activity"/>
    <property type="evidence" value="ECO:0007669"/>
    <property type="project" value="TreeGrafter"/>
</dbReference>